<evidence type="ECO:0000256" key="4">
    <source>
        <dbReference type="PROSITE-ProRule" id="PRU00221"/>
    </source>
</evidence>
<dbReference type="Gene3D" id="2.130.10.10">
    <property type="entry name" value="YVTN repeat-like/Quinoprotein amine dehydrogenase"/>
    <property type="match status" value="4"/>
</dbReference>
<dbReference type="PROSITE" id="PS50222">
    <property type="entry name" value="EF_HAND_2"/>
    <property type="match status" value="1"/>
</dbReference>
<dbReference type="InterPro" id="IPR001680">
    <property type="entry name" value="WD40_rpt"/>
</dbReference>
<gene>
    <name evidence="7" type="ORF">CINCED_3A014026</name>
</gene>
<dbReference type="PANTHER" id="PTHR44324">
    <property type="entry name" value="WD40 REPEAT DOMAIN 95"/>
    <property type="match status" value="1"/>
</dbReference>
<dbReference type="Gene3D" id="1.10.238.10">
    <property type="entry name" value="EF-hand"/>
    <property type="match status" value="1"/>
</dbReference>
<dbReference type="PROSITE" id="PS50294">
    <property type="entry name" value="WD_REPEATS_REGION"/>
    <property type="match status" value="2"/>
</dbReference>
<evidence type="ECO:0000256" key="5">
    <source>
        <dbReference type="SAM" id="MobiDB-lite"/>
    </source>
</evidence>
<dbReference type="PROSITE" id="PS00678">
    <property type="entry name" value="WD_REPEATS_1"/>
    <property type="match status" value="1"/>
</dbReference>
<dbReference type="Pfam" id="PF00400">
    <property type="entry name" value="WD40"/>
    <property type="match status" value="3"/>
</dbReference>
<evidence type="ECO:0000256" key="2">
    <source>
        <dbReference type="ARBA" id="ARBA00022574"/>
    </source>
</evidence>
<dbReference type="PANTHER" id="PTHR44324:SF6">
    <property type="entry name" value="EF-HAND CALCIUM BINDING DOMAIN 8"/>
    <property type="match status" value="1"/>
</dbReference>
<dbReference type="SUPFAM" id="SSF69322">
    <property type="entry name" value="Tricorn protease domain 2"/>
    <property type="match status" value="1"/>
</dbReference>
<feature type="repeat" description="WD" evidence="4">
    <location>
        <begin position="390"/>
        <end position="431"/>
    </location>
</feature>
<proteinExistence type="predicted"/>
<keyword evidence="2 4" id="KW-0853">WD repeat</keyword>
<dbReference type="AlphaFoldDB" id="A0A5E4LZX4"/>
<dbReference type="SUPFAM" id="SSF47473">
    <property type="entry name" value="EF-hand"/>
    <property type="match status" value="1"/>
</dbReference>
<dbReference type="InterPro" id="IPR015943">
    <property type="entry name" value="WD40/YVTN_repeat-like_dom_sf"/>
</dbReference>
<feature type="domain" description="EF-hand" evidence="6">
    <location>
        <begin position="58"/>
        <end position="93"/>
    </location>
</feature>
<feature type="repeat" description="WD" evidence="4">
    <location>
        <begin position="543"/>
        <end position="577"/>
    </location>
</feature>
<organism evidence="7 8">
    <name type="scientific">Cinara cedri</name>
    <dbReference type="NCBI Taxonomy" id="506608"/>
    <lineage>
        <taxon>Eukaryota</taxon>
        <taxon>Metazoa</taxon>
        <taxon>Ecdysozoa</taxon>
        <taxon>Arthropoda</taxon>
        <taxon>Hexapoda</taxon>
        <taxon>Insecta</taxon>
        <taxon>Pterygota</taxon>
        <taxon>Neoptera</taxon>
        <taxon>Paraneoptera</taxon>
        <taxon>Hemiptera</taxon>
        <taxon>Sternorrhyncha</taxon>
        <taxon>Aphidomorpha</taxon>
        <taxon>Aphidoidea</taxon>
        <taxon>Aphididae</taxon>
        <taxon>Lachninae</taxon>
        <taxon>Cinara</taxon>
    </lineage>
</organism>
<evidence type="ECO:0000313" key="7">
    <source>
        <dbReference type="EMBL" id="VVC25307.1"/>
    </source>
</evidence>
<dbReference type="GO" id="GO:0005509">
    <property type="term" value="F:calcium ion binding"/>
    <property type="evidence" value="ECO:0007669"/>
    <property type="project" value="InterPro"/>
</dbReference>
<feature type="region of interest" description="Disordered" evidence="5">
    <location>
        <begin position="670"/>
        <end position="711"/>
    </location>
</feature>
<dbReference type="InterPro" id="IPR002048">
    <property type="entry name" value="EF_hand_dom"/>
</dbReference>
<feature type="repeat" description="WD" evidence="4">
    <location>
        <begin position="860"/>
        <end position="893"/>
    </location>
</feature>
<dbReference type="EMBL" id="CABPRJ010000011">
    <property type="protein sequence ID" value="VVC25307.1"/>
    <property type="molecule type" value="Genomic_DNA"/>
</dbReference>
<feature type="compositionally biased region" description="Low complexity" evidence="5">
    <location>
        <begin position="677"/>
        <end position="702"/>
    </location>
</feature>
<evidence type="ECO:0000259" key="6">
    <source>
        <dbReference type="PROSITE" id="PS50222"/>
    </source>
</evidence>
<dbReference type="Proteomes" id="UP000325440">
    <property type="component" value="Unassembled WGS sequence"/>
</dbReference>
<dbReference type="SMART" id="SM00320">
    <property type="entry name" value="WD40"/>
    <property type="match status" value="8"/>
</dbReference>
<keyword evidence="3" id="KW-0677">Repeat</keyword>
<dbReference type="OrthoDB" id="5980302at2759"/>
<keyword evidence="8" id="KW-1185">Reference proteome</keyword>
<protein>
    <recommendedName>
        <fullName evidence="1">WD repeat-containing protein on Y chromosome</fullName>
    </recommendedName>
</protein>
<evidence type="ECO:0000313" key="8">
    <source>
        <dbReference type="Proteomes" id="UP000325440"/>
    </source>
</evidence>
<dbReference type="InterPro" id="IPR036322">
    <property type="entry name" value="WD40_repeat_dom_sf"/>
</dbReference>
<sequence>MQNENTEEINGMKIYLTKLAINDKTLEKIREDFQLNENGTMNVVKFREMLESKYKIFLLDDDFKSMFAKIDVKKEGYITFLQFVTYLSTESELKRKRNEQNSGISTLKLTPKLLPNKPIVDNKNKLHKITEIVFSTLMDRKGKYVVISEMGDILVYTSELNWKVTHKCSKPCIKITCILTLADFNVVCLFTEDQTLKFYVSTKFELCLSITDWPHTIKCLAYSQNTKSGSMMAVGDRGGTVHTFKFPVSEKKNPFRGRVGTTGAPRSFSYTNMTFGEANEYSLTTINLVRFPRLHPAGVEQMEFCDSGKFLVSISYAPSKSIAYCWVGAKATKKRDKPTPINRYVSVPDRLFCVCSAGKGLVAVGGVDLMVRLLDFDECFSDGNPKSAQLLGHDTAIHHLFYNYTNCRLYSVSADRTVKIWDVNSIACVLTFVKAAVMTKAIGLKFVPTHFNQCEQKIVMAVGDEFLTIKCADTATDNSVVESDSHDEAVLKTMYCRLFRVLISVSTLDSTIAVWNPFTGQQIHKWSMAHNKQVYGETIPVEITAATLDPSGGLLVTGAVNGTVHMWDPNRGTCLNRLHIPSRNRISDIVWLPNKVLITSWDGKVTEFNEPLLVSSGKVWLSSHDDAALSACGKLPSLFVTTSLAGEIGFWRLETGQLIKIHKARLRSDSSMKHSKSSTSASKMSTVSPSSISYNSRSSRSIADGANPAETREETYRRLNIKYTPKGHFAAVASMFLRARPDAERVGTLFISVRNGMVQLWSTYKVPKYVAQFTAIHLDDDYVTAMASDPKNDYLFTSFYSGYVKTWHIANFGRPVTVVQPLSMPKLRQRFPFLLASMFIGRAERAAIKNPSGPLLFSSYKAHVQCIRHIDYIDEQELLVTSSADRNIRIWTLAGHYVGTLGSRWPSISRIGVVNMTEFIIPSEVRRQASFTTIKVLSDGVNSALRSPELWTKLVESREQRKLEGAIDDIVPYGTNCPQNPLSGLEFMDSKITTIHMEPTQIKINGPRVAISKYLPIANLAIIKKLEVSDIKQTMSKNKKGVKFRNLQSRNIQFSRN</sequence>
<evidence type="ECO:0000256" key="3">
    <source>
        <dbReference type="ARBA" id="ARBA00022737"/>
    </source>
</evidence>
<dbReference type="InterPro" id="IPR011992">
    <property type="entry name" value="EF-hand-dom_pair"/>
</dbReference>
<dbReference type="InterPro" id="IPR051242">
    <property type="entry name" value="WD-EF-hand_domain"/>
</dbReference>
<reference evidence="7 8" key="1">
    <citation type="submission" date="2019-08" db="EMBL/GenBank/DDBJ databases">
        <authorList>
            <person name="Alioto T."/>
            <person name="Alioto T."/>
            <person name="Gomez Garrido J."/>
        </authorList>
    </citation>
    <scope>NUCLEOTIDE SEQUENCE [LARGE SCALE GENOMIC DNA]</scope>
</reference>
<dbReference type="PROSITE" id="PS50082">
    <property type="entry name" value="WD_REPEATS_2"/>
    <property type="match status" value="3"/>
</dbReference>
<dbReference type="InterPro" id="IPR019775">
    <property type="entry name" value="WD40_repeat_CS"/>
</dbReference>
<accession>A0A5E4LZX4</accession>
<name>A0A5E4LZX4_9HEMI</name>
<evidence type="ECO:0000256" key="1">
    <source>
        <dbReference type="ARBA" id="ARBA00014901"/>
    </source>
</evidence>
<dbReference type="SUPFAM" id="SSF50978">
    <property type="entry name" value="WD40 repeat-like"/>
    <property type="match status" value="1"/>
</dbReference>